<organism evidence="2 3">
    <name type="scientific">Kibdelosporangium philippinense</name>
    <dbReference type="NCBI Taxonomy" id="211113"/>
    <lineage>
        <taxon>Bacteria</taxon>
        <taxon>Bacillati</taxon>
        <taxon>Actinomycetota</taxon>
        <taxon>Actinomycetes</taxon>
        <taxon>Pseudonocardiales</taxon>
        <taxon>Pseudonocardiaceae</taxon>
        <taxon>Kibdelosporangium</taxon>
    </lineage>
</organism>
<proteinExistence type="predicted"/>
<evidence type="ECO:0000256" key="1">
    <source>
        <dbReference type="SAM" id="SignalP"/>
    </source>
</evidence>
<reference evidence="2 3" key="1">
    <citation type="submission" date="2021-12" db="EMBL/GenBank/DDBJ databases">
        <title>Genome sequence of Kibdelosporangium philippinense ATCC 49844.</title>
        <authorList>
            <person name="Fedorov E.A."/>
            <person name="Omeragic M."/>
            <person name="Shalygina K.F."/>
            <person name="Maclea K.S."/>
        </authorList>
    </citation>
    <scope>NUCLEOTIDE SEQUENCE [LARGE SCALE GENOMIC DNA]</scope>
    <source>
        <strain evidence="2 3">ATCC 49844</strain>
    </source>
</reference>
<feature type="signal peptide" evidence="1">
    <location>
        <begin position="1"/>
        <end position="24"/>
    </location>
</feature>
<keyword evidence="1" id="KW-0732">Signal</keyword>
<accession>A0ABS8ZQT5</accession>
<keyword evidence="3" id="KW-1185">Reference proteome</keyword>
<sequence length="156" mass="16416">MRKALGFMVIACLAMIFSAGTAGATDTSRPAQADEEVLASSKCSGTAGYGVIRYQVCVRYTCNASACAHQGYLGVINTASSARTVRWNLDWSRIGAPWRDDDSGSVALAAGQQQTIDSDTIVRTEPCGFTGQRLLTVGYGSGTSAPIQVEQFMACA</sequence>
<comment type="caution">
    <text evidence="2">The sequence shown here is derived from an EMBL/GenBank/DDBJ whole genome shotgun (WGS) entry which is preliminary data.</text>
</comment>
<dbReference type="RefSeq" id="WP_233731566.1">
    <property type="nucleotide sequence ID" value="NZ_JAJVCN010000004.1"/>
</dbReference>
<evidence type="ECO:0000313" key="3">
    <source>
        <dbReference type="Proteomes" id="UP001521150"/>
    </source>
</evidence>
<feature type="chain" id="PRO_5047017342" description="Secreted protein" evidence="1">
    <location>
        <begin position="25"/>
        <end position="156"/>
    </location>
</feature>
<evidence type="ECO:0000313" key="2">
    <source>
        <dbReference type="EMBL" id="MCE7010111.1"/>
    </source>
</evidence>
<dbReference type="Proteomes" id="UP001521150">
    <property type="component" value="Unassembled WGS sequence"/>
</dbReference>
<evidence type="ECO:0008006" key="4">
    <source>
        <dbReference type="Google" id="ProtNLM"/>
    </source>
</evidence>
<protein>
    <recommendedName>
        <fullName evidence="4">Secreted protein</fullName>
    </recommendedName>
</protein>
<name>A0ABS8ZQT5_9PSEU</name>
<gene>
    <name evidence="2" type="ORF">LWC34_46010</name>
</gene>
<dbReference type="EMBL" id="JAJVCN010000004">
    <property type="protein sequence ID" value="MCE7010111.1"/>
    <property type="molecule type" value="Genomic_DNA"/>
</dbReference>